<dbReference type="AlphaFoldDB" id="A0A1H2LBE2"/>
<evidence type="ECO:0000256" key="1">
    <source>
        <dbReference type="ARBA" id="ARBA00006484"/>
    </source>
</evidence>
<dbReference type="CDD" id="cd05374">
    <property type="entry name" value="17beta-HSD-like_SDR_c"/>
    <property type="match status" value="1"/>
</dbReference>
<protein>
    <submittedName>
        <fullName evidence="5">NADP-dependent 3-hydroxy acid dehydrogenase YdfG</fullName>
    </submittedName>
</protein>
<sequence>MEQGFAFERAQTPSVETMNDTFTWIITGASRGFGRAIAERALRNGDAIMAAVRQPEALADLAERYAGTFATWQFDARDSELALPLVRAAVDRFGRVDALVNNAGRGIVGAAEEVAEADLREAMDLHFFVPAALVRATLPIMRQQGGGTIVQLSSQGGRMSFPGVGGYSAGKFALEGWSEALAGEVAPFGVRVMIVEPSRFRTGFNAPDVLGVVDAGPVYRDALAAVRADMRRADGVQEGDPARAADVIVDLVHRDEAPPLRLPLGAEAVERIGGSYTANLDALRRWADTARSTDFPDAPPSSRPAVASWAGSA</sequence>
<dbReference type="PRINTS" id="PR00080">
    <property type="entry name" value="SDRFAMILY"/>
</dbReference>
<evidence type="ECO:0000256" key="4">
    <source>
        <dbReference type="SAM" id="MobiDB-lite"/>
    </source>
</evidence>
<comment type="similarity">
    <text evidence="1 3">Belongs to the short-chain dehydrogenases/reductases (SDR) family.</text>
</comment>
<dbReference type="InterPro" id="IPR002347">
    <property type="entry name" value="SDR_fam"/>
</dbReference>
<dbReference type="Gene3D" id="3.40.50.720">
    <property type="entry name" value="NAD(P)-binding Rossmann-like Domain"/>
    <property type="match status" value="1"/>
</dbReference>
<dbReference type="PROSITE" id="PS00061">
    <property type="entry name" value="ADH_SHORT"/>
    <property type="match status" value="1"/>
</dbReference>
<proteinExistence type="inferred from homology"/>
<feature type="region of interest" description="Disordered" evidence="4">
    <location>
        <begin position="291"/>
        <end position="313"/>
    </location>
</feature>
<accession>A0A1H2LBE2</accession>
<dbReference type="STRING" id="419479.SAMN04488563_5659"/>
<keyword evidence="6" id="KW-1185">Reference proteome</keyword>
<evidence type="ECO:0000313" key="5">
    <source>
        <dbReference type="EMBL" id="SDU77901.1"/>
    </source>
</evidence>
<evidence type="ECO:0000256" key="3">
    <source>
        <dbReference type="RuleBase" id="RU000363"/>
    </source>
</evidence>
<keyword evidence="2" id="KW-0560">Oxidoreductase</keyword>
<dbReference type="EMBL" id="LT629791">
    <property type="protein sequence ID" value="SDU77901.1"/>
    <property type="molecule type" value="Genomic_DNA"/>
</dbReference>
<dbReference type="SUPFAM" id="SSF51735">
    <property type="entry name" value="NAD(P)-binding Rossmann-fold domains"/>
    <property type="match status" value="1"/>
</dbReference>
<evidence type="ECO:0000256" key="2">
    <source>
        <dbReference type="ARBA" id="ARBA00023002"/>
    </source>
</evidence>
<dbReference type="Proteomes" id="UP000182977">
    <property type="component" value="Chromosome I"/>
</dbReference>
<gene>
    <name evidence="5" type="ORF">SAMN04488563_5659</name>
</gene>
<dbReference type="PANTHER" id="PTHR43976">
    <property type="entry name" value="SHORT CHAIN DEHYDROGENASE"/>
    <property type="match status" value="1"/>
</dbReference>
<dbReference type="GO" id="GO:0016491">
    <property type="term" value="F:oxidoreductase activity"/>
    <property type="evidence" value="ECO:0007669"/>
    <property type="project" value="UniProtKB-KW"/>
</dbReference>
<dbReference type="InterPro" id="IPR036291">
    <property type="entry name" value="NAD(P)-bd_dom_sf"/>
</dbReference>
<dbReference type="PRINTS" id="PR00081">
    <property type="entry name" value="GDHRDH"/>
</dbReference>
<reference evidence="6" key="1">
    <citation type="submission" date="2016-10" db="EMBL/GenBank/DDBJ databases">
        <authorList>
            <person name="Varghese N."/>
            <person name="Submissions S."/>
        </authorList>
    </citation>
    <scope>NUCLEOTIDE SEQUENCE [LARGE SCALE GENOMIC DNA]</scope>
    <source>
        <strain evidence="6">DSM 45079</strain>
    </source>
</reference>
<dbReference type="PANTHER" id="PTHR43976:SF16">
    <property type="entry name" value="SHORT-CHAIN DEHYDROGENASE_REDUCTASE FAMILY PROTEIN"/>
    <property type="match status" value="1"/>
</dbReference>
<name>A0A1H2LBE2_9ACTN</name>
<dbReference type="InterPro" id="IPR020904">
    <property type="entry name" value="Sc_DH/Rdtase_CS"/>
</dbReference>
<dbReference type="InterPro" id="IPR051911">
    <property type="entry name" value="SDR_oxidoreductase"/>
</dbReference>
<dbReference type="Pfam" id="PF00106">
    <property type="entry name" value="adh_short"/>
    <property type="match status" value="1"/>
</dbReference>
<evidence type="ECO:0000313" key="6">
    <source>
        <dbReference type="Proteomes" id="UP000182977"/>
    </source>
</evidence>
<organism evidence="5 6">
    <name type="scientific">Jiangella alkaliphila</name>
    <dbReference type="NCBI Taxonomy" id="419479"/>
    <lineage>
        <taxon>Bacteria</taxon>
        <taxon>Bacillati</taxon>
        <taxon>Actinomycetota</taxon>
        <taxon>Actinomycetes</taxon>
        <taxon>Jiangellales</taxon>
        <taxon>Jiangellaceae</taxon>
        <taxon>Jiangella</taxon>
    </lineage>
</organism>